<comment type="caution">
    <text evidence="1">The sequence shown here is derived from an EMBL/GenBank/DDBJ whole genome shotgun (WGS) entry which is preliminary data.</text>
</comment>
<name>A0ACC2C8K2_DIPCM</name>
<protein>
    <submittedName>
        <fullName evidence="1">Uncharacterized protein</fullName>
    </submittedName>
</protein>
<dbReference type="Proteomes" id="UP001162992">
    <property type="component" value="Chromosome 11"/>
</dbReference>
<keyword evidence="2" id="KW-1185">Reference proteome</keyword>
<organism evidence="1 2">
    <name type="scientific">Diphasiastrum complanatum</name>
    <name type="common">Issler's clubmoss</name>
    <name type="synonym">Lycopodium complanatum</name>
    <dbReference type="NCBI Taxonomy" id="34168"/>
    <lineage>
        <taxon>Eukaryota</taxon>
        <taxon>Viridiplantae</taxon>
        <taxon>Streptophyta</taxon>
        <taxon>Embryophyta</taxon>
        <taxon>Tracheophyta</taxon>
        <taxon>Lycopodiopsida</taxon>
        <taxon>Lycopodiales</taxon>
        <taxon>Lycopodiaceae</taxon>
        <taxon>Lycopodioideae</taxon>
        <taxon>Diphasiastrum</taxon>
    </lineage>
</organism>
<sequence>MMVENLSDWKDLKMCIWKFLSNSQCMPLLSIERMNFNLLEGETLRVNCNFVGSFLSQVWPCVEFLVIGNSRECYGFCLIKRLCMGFFLLYYPTFEYFACEGNLGVVIGITTSATLLVRHKK</sequence>
<gene>
    <name evidence="1" type="ORF">O6H91_11G045100</name>
</gene>
<evidence type="ECO:0000313" key="1">
    <source>
        <dbReference type="EMBL" id="KAJ7538364.1"/>
    </source>
</evidence>
<evidence type="ECO:0000313" key="2">
    <source>
        <dbReference type="Proteomes" id="UP001162992"/>
    </source>
</evidence>
<reference evidence="2" key="1">
    <citation type="journal article" date="2024" name="Proc. Natl. Acad. Sci. U.S.A.">
        <title>Extraordinary preservation of gene collinearity over three hundred million years revealed in homosporous lycophytes.</title>
        <authorList>
            <person name="Li C."/>
            <person name="Wickell D."/>
            <person name="Kuo L.Y."/>
            <person name="Chen X."/>
            <person name="Nie B."/>
            <person name="Liao X."/>
            <person name="Peng D."/>
            <person name="Ji J."/>
            <person name="Jenkins J."/>
            <person name="Williams M."/>
            <person name="Shu S."/>
            <person name="Plott C."/>
            <person name="Barry K."/>
            <person name="Rajasekar S."/>
            <person name="Grimwood J."/>
            <person name="Han X."/>
            <person name="Sun S."/>
            <person name="Hou Z."/>
            <person name="He W."/>
            <person name="Dai G."/>
            <person name="Sun C."/>
            <person name="Schmutz J."/>
            <person name="Leebens-Mack J.H."/>
            <person name="Li F.W."/>
            <person name="Wang L."/>
        </authorList>
    </citation>
    <scope>NUCLEOTIDE SEQUENCE [LARGE SCALE GENOMIC DNA]</scope>
    <source>
        <strain evidence="2">cv. PW_Plant_1</strain>
    </source>
</reference>
<dbReference type="EMBL" id="CM055102">
    <property type="protein sequence ID" value="KAJ7538364.1"/>
    <property type="molecule type" value="Genomic_DNA"/>
</dbReference>
<accession>A0ACC2C8K2</accession>
<proteinExistence type="predicted"/>